<protein>
    <submittedName>
        <fullName evidence="1">Uncharacterized protein</fullName>
    </submittedName>
</protein>
<dbReference type="Proteomes" id="UP001054945">
    <property type="component" value="Unassembled WGS sequence"/>
</dbReference>
<reference evidence="1 2" key="1">
    <citation type="submission" date="2021-06" db="EMBL/GenBank/DDBJ databases">
        <title>Caerostris extrusa draft genome.</title>
        <authorList>
            <person name="Kono N."/>
            <person name="Arakawa K."/>
        </authorList>
    </citation>
    <scope>NUCLEOTIDE SEQUENCE [LARGE SCALE GENOMIC DNA]</scope>
</reference>
<evidence type="ECO:0000313" key="1">
    <source>
        <dbReference type="EMBL" id="GIY97810.1"/>
    </source>
</evidence>
<gene>
    <name evidence="1" type="ORF">CEXT_248061</name>
</gene>
<evidence type="ECO:0000313" key="2">
    <source>
        <dbReference type="Proteomes" id="UP001054945"/>
    </source>
</evidence>
<name>A0AAV4XRL7_CAEEX</name>
<keyword evidence="2" id="KW-1185">Reference proteome</keyword>
<accession>A0AAV4XRL7</accession>
<comment type="caution">
    <text evidence="1">The sequence shown here is derived from an EMBL/GenBank/DDBJ whole genome shotgun (WGS) entry which is preliminary data.</text>
</comment>
<dbReference type="EMBL" id="BPLR01018218">
    <property type="protein sequence ID" value="GIY97810.1"/>
    <property type="molecule type" value="Genomic_DNA"/>
</dbReference>
<proteinExistence type="predicted"/>
<dbReference type="AlphaFoldDB" id="A0AAV4XRL7"/>
<sequence>MHLYIFPLTRVNVRGGLVRCCLFQERHYDSVCTWSLPSTWFLALPLRHSNGAQFPINSSTCSRSTMTVQKGRGVHRLKSPFEVESAVVRCRGPPVPAQVGAGVQRLRSLRGSIFAERSRQRRSQTHGAALLPSPVQRATEMTSVQCLLWLLVACACLGACWAEENAGTHLCLRK</sequence>
<organism evidence="1 2">
    <name type="scientific">Caerostris extrusa</name>
    <name type="common">Bark spider</name>
    <name type="synonym">Caerostris bankana</name>
    <dbReference type="NCBI Taxonomy" id="172846"/>
    <lineage>
        <taxon>Eukaryota</taxon>
        <taxon>Metazoa</taxon>
        <taxon>Ecdysozoa</taxon>
        <taxon>Arthropoda</taxon>
        <taxon>Chelicerata</taxon>
        <taxon>Arachnida</taxon>
        <taxon>Araneae</taxon>
        <taxon>Araneomorphae</taxon>
        <taxon>Entelegynae</taxon>
        <taxon>Araneoidea</taxon>
        <taxon>Araneidae</taxon>
        <taxon>Caerostris</taxon>
    </lineage>
</organism>